<dbReference type="EMBL" id="BGPR01005878">
    <property type="protein sequence ID" value="GBN14227.1"/>
    <property type="molecule type" value="Genomic_DNA"/>
</dbReference>
<evidence type="ECO:0000313" key="1">
    <source>
        <dbReference type="EMBL" id="GBN14227.1"/>
    </source>
</evidence>
<organism evidence="1 2">
    <name type="scientific">Araneus ventricosus</name>
    <name type="common">Orbweaver spider</name>
    <name type="synonym">Epeira ventricosa</name>
    <dbReference type="NCBI Taxonomy" id="182803"/>
    <lineage>
        <taxon>Eukaryota</taxon>
        <taxon>Metazoa</taxon>
        <taxon>Ecdysozoa</taxon>
        <taxon>Arthropoda</taxon>
        <taxon>Chelicerata</taxon>
        <taxon>Arachnida</taxon>
        <taxon>Araneae</taxon>
        <taxon>Araneomorphae</taxon>
        <taxon>Entelegynae</taxon>
        <taxon>Araneoidea</taxon>
        <taxon>Araneidae</taxon>
        <taxon>Araneus</taxon>
    </lineage>
</organism>
<accession>A0A4Y2LLL4</accession>
<comment type="caution">
    <text evidence="1">The sequence shown here is derived from an EMBL/GenBank/DDBJ whole genome shotgun (WGS) entry which is preliminary data.</text>
</comment>
<name>A0A4Y2LLL4_ARAVE</name>
<keyword evidence="2" id="KW-1185">Reference proteome</keyword>
<protein>
    <submittedName>
        <fullName evidence="1">Uncharacterized protein</fullName>
    </submittedName>
</protein>
<sequence length="111" mass="12153">MRHLVRKLLQPFFIKYSNPYETGRGNGGVVEILFVLLSPYTLPLVWCGGLEKEVLAQVLSSSSDRSSKLRGLSQNSPSIASKCDISISKLSLVKWSLLSVSSLPTGVVLIF</sequence>
<dbReference type="Proteomes" id="UP000499080">
    <property type="component" value="Unassembled WGS sequence"/>
</dbReference>
<dbReference type="AlphaFoldDB" id="A0A4Y2LLL4"/>
<proteinExistence type="predicted"/>
<evidence type="ECO:0000313" key="2">
    <source>
        <dbReference type="Proteomes" id="UP000499080"/>
    </source>
</evidence>
<reference evidence="1 2" key="1">
    <citation type="journal article" date="2019" name="Sci. Rep.">
        <title>Orb-weaving spider Araneus ventricosus genome elucidates the spidroin gene catalogue.</title>
        <authorList>
            <person name="Kono N."/>
            <person name="Nakamura H."/>
            <person name="Ohtoshi R."/>
            <person name="Moran D.A.P."/>
            <person name="Shinohara A."/>
            <person name="Yoshida Y."/>
            <person name="Fujiwara M."/>
            <person name="Mori M."/>
            <person name="Tomita M."/>
            <person name="Arakawa K."/>
        </authorList>
    </citation>
    <scope>NUCLEOTIDE SEQUENCE [LARGE SCALE GENOMIC DNA]</scope>
</reference>
<gene>
    <name evidence="1" type="ORF">AVEN_99531_1</name>
</gene>